<evidence type="ECO:0000313" key="6">
    <source>
        <dbReference type="Proteomes" id="UP001155077"/>
    </source>
</evidence>
<gene>
    <name evidence="5" type="primary">bamD</name>
    <name evidence="5" type="ORF">NE848_14745</name>
</gene>
<keyword evidence="3" id="KW-0998">Cell outer membrane</keyword>
<comment type="caution">
    <text evidence="5">The sequence shown here is derived from an EMBL/GenBank/DDBJ whole genome shotgun (WGS) entry which is preliminary data.</text>
</comment>
<dbReference type="EMBL" id="JAMSCK010000005">
    <property type="protein sequence ID" value="MCM8570651.1"/>
    <property type="molecule type" value="Genomic_DNA"/>
</dbReference>
<sequence length="274" mass="32441">MFLRIMKKGILVIGMLMLTLSCSEYQKLLKSDETAAKYSTAEELYNEGKAEDSNKKLRKSLRLLEQIEPQFRGKPQGQRIVFLLADTYYLLGDYYLSPFQFERFLQLYPDSEKAEEATYKRAASFYYRSPRYNLDQTDTHKAIEELQVYLNNYPEGQFVEPANEMATELRIKLEKKAYEIAKQYHHTEYYKAAIASFNNFIADYPGSPFREAAYYYRFDSAYKLAINSFQVLMEDRLKEAKEFSNAYKKYYPEGEYIPQMEQSLSEIDKRLQNF</sequence>
<organism evidence="5 6">
    <name type="scientific">Gramella jeungdoensis</name>
    <dbReference type="NCBI Taxonomy" id="708091"/>
    <lineage>
        <taxon>Bacteria</taxon>
        <taxon>Pseudomonadati</taxon>
        <taxon>Bacteroidota</taxon>
        <taxon>Flavobacteriia</taxon>
        <taxon>Flavobacteriales</taxon>
        <taxon>Flavobacteriaceae</taxon>
        <taxon>Christiangramia</taxon>
    </lineage>
</organism>
<dbReference type="PROSITE" id="PS51257">
    <property type="entry name" value="PROKAR_LIPOPROTEIN"/>
    <property type="match status" value="1"/>
</dbReference>
<accession>A0ABT0Z4I1</accession>
<dbReference type="InterPro" id="IPR017689">
    <property type="entry name" value="BamD"/>
</dbReference>
<proteinExistence type="predicted"/>
<reference evidence="5" key="1">
    <citation type="submission" date="2022-06" db="EMBL/GenBank/DDBJ databases">
        <title>Gramella sediminis sp. nov., isolated from deep-sea sediment of the Indian Ocean.</title>
        <authorList>
            <person name="Yang L."/>
        </authorList>
    </citation>
    <scope>NUCLEOTIDE SEQUENCE</scope>
    <source>
        <strain evidence="5">HMD3159</strain>
    </source>
</reference>
<evidence type="ECO:0000256" key="2">
    <source>
        <dbReference type="ARBA" id="ARBA00023136"/>
    </source>
</evidence>
<dbReference type="SUPFAM" id="SSF48452">
    <property type="entry name" value="TPR-like"/>
    <property type="match status" value="1"/>
</dbReference>
<evidence type="ECO:0000259" key="4">
    <source>
        <dbReference type="Pfam" id="PF13525"/>
    </source>
</evidence>
<name>A0ABT0Z4I1_9FLAO</name>
<dbReference type="Pfam" id="PF13525">
    <property type="entry name" value="YfiO"/>
    <property type="match status" value="1"/>
</dbReference>
<dbReference type="Gene3D" id="1.25.40.10">
    <property type="entry name" value="Tetratricopeptide repeat domain"/>
    <property type="match status" value="1"/>
</dbReference>
<keyword evidence="1" id="KW-0732">Signal</keyword>
<dbReference type="InterPro" id="IPR039565">
    <property type="entry name" value="BamD-like"/>
</dbReference>
<dbReference type="RefSeq" id="WP_252115002.1">
    <property type="nucleotide sequence ID" value="NZ_JAMSCK010000005.1"/>
</dbReference>
<evidence type="ECO:0000256" key="1">
    <source>
        <dbReference type="ARBA" id="ARBA00022729"/>
    </source>
</evidence>
<keyword evidence="6" id="KW-1185">Reference proteome</keyword>
<evidence type="ECO:0000313" key="5">
    <source>
        <dbReference type="EMBL" id="MCM8570651.1"/>
    </source>
</evidence>
<protein>
    <submittedName>
        <fullName evidence="5">Outer membrane protein assembly factor BamD</fullName>
    </submittedName>
</protein>
<feature type="domain" description="Outer membrane lipoprotein BamD-like" evidence="4">
    <location>
        <begin position="40"/>
        <end position="195"/>
    </location>
</feature>
<dbReference type="NCBIfam" id="TIGR03302">
    <property type="entry name" value="OM_YfiO"/>
    <property type="match status" value="1"/>
</dbReference>
<dbReference type="InterPro" id="IPR011990">
    <property type="entry name" value="TPR-like_helical_dom_sf"/>
</dbReference>
<keyword evidence="2" id="KW-0472">Membrane</keyword>
<dbReference type="Proteomes" id="UP001155077">
    <property type="component" value="Unassembled WGS sequence"/>
</dbReference>
<evidence type="ECO:0000256" key="3">
    <source>
        <dbReference type="ARBA" id="ARBA00023237"/>
    </source>
</evidence>